<keyword evidence="6 13" id="KW-1133">Transmembrane helix</keyword>
<dbReference type="Proteomes" id="UP001153365">
    <property type="component" value="Unassembled WGS sequence"/>
</dbReference>
<dbReference type="Gene3D" id="1.20.5.110">
    <property type="match status" value="1"/>
</dbReference>
<dbReference type="Pfam" id="PF05739">
    <property type="entry name" value="SNARE"/>
    <property type="match status" value="1"/>
</dbReference>
<comment type="subcellular location">
    <subcellularLocation>
        <location evidence="1">Golgi apparatus membrane</location>
        <topology evidence="1">Single-pass type IV membrane protein</topology>
    </subcellularLocation>
</comment>
<keyword evidence="8 11" id="KW-0175">Coiled coil</keyword>
<evidence type="ECO:0000256" key="3">
    <source>
        <dbReference type="ARBA" id="ARBA00022448"/>
    </source>
</evidence>
<evidence type="ECO:0000256" key="7">
    <source>
        <dbReference type="ARBA" id="ARBA00023034"/>
    </source>
</evidence>
<feature type="region of interest" description="Disordered" evidence="12">
    <location>
        <begin position="77"/>
        <end position="103"/>
    </location>
</feature>
<keyword evidence="7" id="KW-0333">Golgi apparatus</keyword>
<keyword evidence="16" id="KW-1185">Reference proteome</keyword>
<feature type="compositionally biased region" description="Basic and acidic residues" evidence="12">
    <location>
        <begin position="165"/>
        <end position="176"/>
    </location>
</feature>
<keyword evidence="3" id="KW-0813">Transport</keyword>
<dbReference type="SMART" id="SM00397">
    <property type="entry name" value="t_SNARE"/>
    <property type="match status" value="1"/>
</dbReference>
<dbReference type="CDD" id="cd15851">
    <property type="entry name" value="SNARE_Syntaxin6"/>
    <property type="match status" value="1"/>
</dbReference>
<evidence type="ECO:0000256" key="11">
    <source>
        <dbReference type="SAM" id="Coils"/>
    </source>
</evidence>
<evidence type="ECO:0000256" key="13">
    <source>
        <dbReference type="SAM" id="Phobius"/>
    </source>
</evidence>
<gene>
    <name evidence="15" type="ORF">PPACK8108_LOCUS581</name>
</gene>
<accession>A0AAV0ADW4</accession>
<evidence type="ECO:0000313" key="16">
    <source>
        <dbReference type="Proteomes" id="UP001153365"/>
    </source>
</evidence>
<evidence type="ECO:0000259" key="14">
    <source>
        <dbReference type="PROSITE" id="PS50192"/>
    </source>
</evidence>
<keyword evidence="5" id="KW-0653">Protein transport</keyword>
<dbReference type="Pfam" id="PF09177">
    <property type="entry name" value="STX6_10_61_N"/>
    <property type="match status" value="1"/>
</dbReference>
<feature type="transmembrane region" description="Helical" evidence="13">
    <location>
        <begin position="292"/>
        <end position="310"/>
    </location>
</feature>
<comment type="similarity">
    <text evidence="2">Belongs to the syntaxin family.</text>
</comment>
<organism evidence="15 16">
    <name type="scientific">Phakopsora pachyrhizi</name>
    <name type="common">Asian soybean rust disease fungus</name>
    <dbReference type="NCBI Taxonomy" id="170000"/>
    <lineage>
        <taxon>Eukaryota</taxon>
        <taxon>Fungi</taxon>
        <taxon>Dikarya</taxon>
        <taxon>Basidiomycota</taxon>
        <taxon>Pucciniomycotina</taxon>
        <taxon>Pucciniomycetes</taxon>
        <taxon>Pucciniales</taxon>
        <taxon>Phakopsoraceae</taxon>
        <taxon>Phakopsora</taxon>
    </lineage>
</organism>
<evidence type="ECO:0000256" key="9">
    <source>
        <dbReference type="ARBA" id="ARBA00023136"/>
    </source>
</evidence>
<dbReference type="CDD" id="cd21442">
    <property type="entry name" value="SNARE_NTD_STX6-like"/>
    <property type="match status" value="1"/>
</dbReference>
<dbReference type="InterPro" id="IPR000727">
    <property type="entry name" value="T_SNARE_dom"/>
</dbReference>
<evidence type="ECO:0000256" key="8">
    <source>
        <dbReference type="ARBA" id="ARBA00023054"/>
    </source>
</evidence>
<evidence type="ECO:0000256" key="6">
    <source>
        <dbReference type="ARBA" id="ARBA00022989"/>
    </source>
</evidence>
<dbReference type="Gene3D" id="1.20.58.90">
    <property type="match status" value="1"/>
</dbReference>
<dbReference type="FunFam" id="1.20.5.110:FF:000006">
    <property type="entry name" value="Syntaxin 6"/>
    <property type="match status" value="1"/>
</dbReference>
<feature type="compositionally biased region" description="Basic and acidic residues" evidence="12">
    <location>
        <begin position="125"/>
        <end position="138"/>
    </location>
</feature>
<name>A0AAV0ADW4_PHAPC</name>
<reference evidence="15" key="1">
    <citation type="submission" date="2022-06" db="EMBL/GenBank/DDBJ databases">
        <authorList>
            <consortium name="SYNGENTA / RWTH Aachen University"/>
        </authorList>
    </citation>
    <scope>NUCLEOTIDE SEQUENCE</scope>
</reference>
<dbReference type="GO" id="GO:0000139">
    <property type="term" value="C:Golgi membrane"/>
    <property type="evidence" value="ECO:0007669"/>
    <property type="project" value="UniProtKB-SubCell"/>
</dbReference>
<evidence type="ECO:0000256" key="1">
    <source>
        <dbReference type="ARBA" id="ARBA00004409"/>
    </source>
</evidence>
<proteinExistence type="inferred from homology"/>
<evidence type="ECO:0000256" key="4">
    <source>
        <dbReference type="ARBA" id="ARBA00022692"/>
    </source>
</evidence>
<dbReference type="PROSITE" id="PS50192">
    <property type="entry name" value="T_SNARE"/>
    <property type="match status" value="1"/>
</dbReference>
<keyword evidence="9 13" id="KW-0472">Membrane</keyword>
<evidence type="ECO:0000313" key="15">
    <source>
        <dbReference type="EMBL" id="CAH7666245.1"/>
    </source>
</evidence>
<dbReference type="EMBL" id="CALTRL010000080">
    <property type="protein sequence ID" value="CAH7666245.1"/>
    <property type="molecule type" value="Genomic_DNA"/>
</dbReference>
<feature type="compositionally biased region" description="Basic and acidic residues" evidence="12">
    <location>
        <begin position="187"/>
        <end position="203"/>
    </location>
</feature>
<dbReference type="GO" id="GO:0048193">
    <property type="term" value="P:Golgi vesicle transport"/>
    <property type="evidence" value="ECO:0007669"/>
    <property type="project" value="InterPro"/>
</dbReference>
<comment type="caution">
    <text evidence="15">The sequence shown here is derived from an EMBL/GenBank/DDBJ whole genome shotgun (WGS) entry which is preliminary data.</text>
</comment>
<evidence type="ECO:0000256" key="2">
    <source>
        <dbReference type="ARBA" id="ARBA00009063"/>
    </source>
</evidence>
<dbReference type="InterPro" id="IPR015260">
    <property type="entry name" value="Syntaxin-6/10/61_N"/>
</dbReference>
<dbReference type="SUPFAM" id="SSF47661">
    <property type="entry name" value="t-snare proteins"/>
    <property type="match status" value="1"/>
</dbReference>
<sequence length="311" mass="35557">MGMAKDPYFEVKAEVESSLISAKTLYESYRRIILTLPIESHSSSDELNWSRRELISSLSNLSEDLIELDRSVTVLERQNSSNKSGNGYDDDNGGGDGSRRFGISEKEVKKRRNWIRSAQQQLKEIEDSLKSNDKEPRQFPKISNRQNDYNEEGGEFDYDPLLNARLERDRSVEGRQAKTSSSLARESGTKRNERHEGFRDHSSIDTNDESELFHQEHKMMMINKQDQTLSTISGVVGVLREQANLMGREIGDQNIMLEDLDEGIDRTESRLSKANRKLNKFVDDNKNSKSSWLIIILIVLLVCLLIAIVLV</sequence>
<feature type="compositionally biased region" description="Acidic residues" evidence="12">
    <location>
        <begin position="149"/>
        <end position="158"/>
    </location>
</feature>
<evidence type="ECO:0000256" key="10">
    <source>
        <dbReference type="ARBA" id="ARBA00073343"/>
    </source>
</evidence>
<keyword evidence="4 13" id="KW-0812">Transmembrane</keyword>
<dbReference type="SUPFAM" id="SSF58038">
    <property type="entry name" value="SNARE fusion complex"/>
    <property type="match status" value="1"/>
</dbReference>
<evidence type="ECO:0000256" key="5">
    <source>
        <dbReference type="ARBA" id="ARBA00022927"/>
    </source>
</evidence>
<feature type="domain" description="T-SNARE coiled-coil homology" evidence="14">
    <location>
        <begin position="219"/>
        <end position="281"/>
    </location>
</feature>
<evidence type="ECO:0000256" key="12">
    <source>
        <dbReference type="SAM" id="MobiDB-lite"/>
    </source>
</evidence>
<protein>
    <recommendedName>
        <fullName evidence="10">t-SNARE affecting a late Golgi compartment protein 1</fullName>
    </recommendedName>
</protein>
<feature type="region of interest" description="Disordered" evidence="12">
    <location>
        <begin position="125"/>
        <end position="205"/>
    </location>
</feature>
<feature type="coiled-coil region" evidence="11">
    <location>
        <begin position="257"/>
        <end position="284"/>
    </location>
</feature>
<dbReference type="InterPro" id="IPR010989">
    <property type="entry name" value="SNARE"/>
</dbReference>
<dbReference type="AlphaFoldDB" id="A0AAV0ADW4"/>
<dbReference type="GO" id="GO:0015031">
    <property type="term" value="P:protein transport"/>
    <property type="evidence" value="ECO:0007669"/>
    <property type="project" value="UniProtKB-KW"/>
</dbReference>